<keyword evidence="1 2" id="KW-0238">DNA-binding</keyword>
<dbReference type="SUPFAM" id="SSF46689">
    <property type="entry name" value="Homeodomain-like"/>
    <property type="match status" value="1"/>
</dbReference>
<evidence type="ECO:0000313" key="5">
    <source>
        <dbReference type="Proteomes" id="UP000254893"/>
    </source>
</evidence>
<dbReference type="SUPFAM" id="SSF48498">
    <property type="entry name" value="Tetracyclin repressor-like, C-terminal domain"/>
    <property type="match status" value="1"/>
</dbReference>
<sequence length="186" mass="21128">MDMDTRSAILTLADKLIREKGFNAFSFSDIARQLNIRNASIHYHFPTKTALGVAVIDYHIDHFNTTKHNSENLSALEKLETFFGIHTQIESEKKVCIIGSLTPDYHTLDDCMTDKLKEFSSAMLDWVTGFLEEGKHEGVFNINTDVRTKALLIISNMVAIVPLARLTDKNDFKLIKEAIKKELLLK</sequence>
<evidence type="ECO:0000259" key="3">
    <source>
        <dbReference type="PROSITE" id="PS50977"/>
    </source>
</evidence>
<dbReference type="Proteomes" id="UP000254893">
    <property type="component" value="Unassembled WGS sequence"/>
</dbReference>
<name>A0A380CUT4_SPHSI</name>
<evidence type="ECO:0000313" key="4">
    <source>
        <dbReference type="EMBL" id="SUJ28042.1"/>
    </source>
</evidence>
<dbReference type="PANTHER" id="PTHR43479">
    <property type="entry name" value="ACREF/ENVCD OPERON REPRESSOR-RELATED"/>
    <property type="match status" value="1"/>
</dbReference>
<dbReference type="Gene3D" id="1.10.357.10">
    <property type="entry name" value="Tetracycline Repressor, domain 2"/>
    <property type="match status" value="1"/>
</dbReference>
<dbReference type="PROSITE" id="PS50977">
    <property type="entry name" value="HTH_TETR_2"/>
    <property type="match status" value="1"/>
</dbReference>
<proteinExistence type="predicted"/>
<dbReference type="InterPro" id="IPR036271">
    <property type="entry name" value="Tet_transcr_reg_TetR-rel_C_sf"/>
</dbReference>
<organism evidence="4 5">
    <name type="scientific">Sphingobacterium spiritivorum</name>
    <name type="common">Flavobacterium spiritivorum</name>
    <dbReference type="NCBI Taxonomy" id="258"/>
    <lineage>
        <taxon>Bacteria</taxon>
        <taxon>Pseudomonadati</taxon>
        <taxon>Bacteroidota</taxon>
        <taxon>Sphingobacteriia</taxon>
        <taxon>Sphingobacteriales</taxon>
        <taxon>Sphingobacteriaceae</taxon>
        <taxon>Sphingobacterium</taxon>
    </lineage>
</organism>
<dbReference type="InterPro" id="IPR050624">
    <property type="entry name" value="HTH-type_Tx_Regulator"/>
</dbReference>
<accession>A0A380CUT4</accession>
<dbReference type="EMBL" id="UGYW01000002">
    <property type="protein sequence ID" value="SUJ28042.1"/>
    <property type="molecule type" value="Genomic_DNA"/>
</dbReference>
<dbReference type="InterPro" id="IPR009057">
    <property type="entry name" value="Homeodomain-like_sf"/>
</dbReference>
<dbReference type="AlphaFoldDB" id="A0A380CUT4"/>
<protein>
    <submittedName>
        <fullName evidence="4">Bacterial regulatory proteins, tetR family</fullName>
    </submittedName>
</protein>
<dbReference type="GO" id="GO:0003677">
    <property type="term" value="F:DNA binding"/>
    <property type="evidence" value="ECO:0007669"/>
    <property type="project" value="UniProtKB-UniRule"/>
</dbReference>
<evidence type="ECO:0000256" key="2">
    <source>
        <dbReference type="PROSITE-ProRule" id="PRU00335"/>
    </source>
</evidence>
<dbReference type="Pfam" id="PF00440">
    <property type="entry name" value="TetR_N"/>
    <property type="match status" value="1"/>
</dbReference>
<feature type="domain" description="HTH tetR-type" evidence="3">
    <location>
        <begin position="3"/>
        <end position="63"/>
    </location>
</feature>
<gene>
    <name evidence="4" type="ORF">NCTC11388_04235</name>
</gene>
<dbReference type="InterPro" id="IPR001647">
    <property type="entry name" value="HTH_TetR"/>
</dbReference>
<dbReference type="PANTHER" id="PTHR43479:SF11">
    <property type="entry name" value="ACREF_ENVCD OPERON REPRESSOR-RELATED"/>
    <property type="match status" value="1"/>
</dbReference>
<reference evidence="4 5" key="1">
    <citation type="submission" date="2018-06" db="EMBL/GenBank/DDBJ databases">
        <authorList>
            <consortium name="Pathogen Informatics"/>
            <person name="Doyle S."/>
        </authorList>
    </citation>
    <scope>NUCLEOTIDE SEQUENCE [LARGE SCALE GENOMIC DNA]</scope>
    <source>
        <strain evidence="4 5">NCTC11388</strain>
    </source>
</reference>
<evidence type="ECO:0000256" key="1">
    <source>
        <dbReference type="ARBA" id="ARBA00023125"/>
    </source>
</evidence>
<feature type="DNA-binding region" description="H-T-H motif" evidence="2">
    <location>
        <begin position="26"/>
        <end position="45"/>
    </location>
</feature>
<dbReference type="PRINTS" id="PR00455">
    <property type="entry name" value="HTHTETR"/>
</dbReference>